<proteinExistence type="predicted"/>
<evidence type="ECO:0000313" key="2">
    <source>
        <dbReference type="Proteomes" id="UP001160062"/>
    </source>
</evidence>
<keyword evidence="2" id="KW-1185">Reference proteome</keyword>
<protein>
    <submittedName>
        <fullName evidence="1">Transcriptional regulator PadR-like family protein</fullName>
    </submittedName>
</protein>
<dbReference type="Proteomes" id="UP001160062">
    <property type="component" value="Segment"/>
</dbReference>
<dbReference type="EMBL" id="OP072491">
    <property type="protein sequence ID" value="UVX35900.1"/>
    <property type="molecule type" value="Genomic_DNA"/>
</dbReference>
<accession>A0ABY5TSU0</accession>
<organism evidence="1 2">
    <name type="scientific">Bacteriophage sp</name>
    <dbReference type="NCBI Taxonomy" id="38018"/>
    <lineage>
        <taxon>Viruses</taxon>
    </lineage>
</organism>
<name>A0ABY5TSU0_9VIRU</name>
<sequence length="115" mass="13091">MKNTICGFNQEAVLDLRKVVNEDGHIKTIKPDCTDLEILSWIVWRSPMNSTEFGVPASYGALRREMPAIDITNSTFYSKLKKMVQLGLLIKTEGHPGRSESFYIPGEKYRRLLAD</sequence>
<reference evidence="1 2" key="1">
    <citation type="submission" date="2022-07" db="EMBL/GenBank/DDBJ databases">
        <authorList>
            <person name="Nishijima S."/>
        </authorList>
    </citation>
    <scope>NUCLEOTIDE SEQUENCE [LARGE SCALE GENOMIC DNA]</scope>
    <source>
        <strain evidence="1">3013_110685</strain>
    </source>
</reference>
<evidence type="ECO:0000313" key="1">
    <source>
        <dbReference type="EMBL" id="UVX35900.1"/>
    </source>
</evidence>